<gene>
    <name evidence="1" type="ORF">BBI00_16735</name>
</gene>
<proteinExistence type="predicted"/>
<dbReference type="AlphaFoldDB" id="A0A1B8ZIL1"/>
<accession>A0A1B8ZIL1</accession>
<dbReference type="RefSeq" id="WP_065400020.1">
    <property type="nucleotide sequence ID" value="NZ_MAYG01000012.1"/>
</dbReference>
<evidence type="ECO:0000313" key="2">
    <source>
        <dbReference type="Proteomes" id="UP000093432"/>
    </source>
</evidence>
<dbReference type="Proteomes" id="UP000093432">
    <property type="component" value="Unassembled WGS sequence"/>
</dbReference>
<reference evidence="2" key="1">
    <citation type="submission" date="2016-07" db="EMBL/GenBank/DDBJ databases">
        <authorList>
            <person name="Florea S."/>
            <person name="Webb J.S."/>
            <person name="Jaromczyk J."/>
            <person name="Schardl C.L."/>
        </authorList>
    </citation>
    <scope>NUCLEOTIDE SEQUENCE [LARGE SCALE GENOMIC DNA]</scope>
    <source>
        <strain evidence="2">CC-VM-7</strain>
    </source>
</reference>
<organism evidence="1 2">
    <name type="scientific">Chryseobacterium arthrosphaerae</name>
    <dbReference type="NCBI Taxonomy" id="651561"/>
    <lineage>
        <taxon>Bacteria</taxon>
        <taxon>Pseudomonadati</taxon>
        <taxon>Bacteroidota</taxon>
        <taxon>Flavobacteriia</taxon>
        <taxon>Flavobacteriales</taxon>
        <taxon>Weeksellaceae</taxon>
        <taxon>Chryseobacterium group</taxon>
        <taxon>Chryseobacterium</taxon>
    </lineage>
</organism>
<sequence>MKYIMLKLSEKLKKNFGLFNMKNLFGLSFTNRKDENSLQTHNQNTTNFNYKLDTTLISTEKRILNLLKFKNKFLSENEIFHCLSNTIKEENFCQTNINSCLEKLEKEKRIYEYRIPKTHKSIWGQAYWLDHNMIPKKAYINNPKYRDAIKEYKRQCNLT</sequence>
<dbReference type="EMBL" id="MAYG01000012">
    <property type="protein sequence ID" value="OCA71367.1"/>
    <property type="molecule type" value="Genomic_DNA"/>
</dbReference>
<name>A0A1B8ZIL1_9FLAO</name>
<dbReference type="OrthoDB" id="1267313at2"/>
<evidence type="ECO:0000313" key="1">
    <source>
        <dbReference type="EMBL" id="OCA71367.1"/>
    </source>
</evidence>
<comment type="caution">
    <text evidence="1">The sequence shown here is derived from an EMBL/GenBank/DDBJ whole genome shotgun (WGS) entry which is preliminary data.</text>
</comment>
<protein>
    <submittedName>
        <fullName evidence="1">Uncharacterized protein</fullName>
    </submittedName>
</protein>